<evidence type="ECO:0000313" key="2">
    <source>
        <dbReference type="EMBL" id="CAD8121613.1"/>
    </source>
</evidence>
<name>A0A8S1R2Q3_9CILI</name>
<keyword evidence="3" id="KW-1185">Reference proteome</keyword>
<feature type="region of interest" description="Disordered" evidence="1">
    <location>
        <begin position="1"/>
        <end position="42"/>
    </location>
</feature>
<protein>
    <submittedName>
        <fullName evidence="2">Uncharacterized protein</fullName>
    </submittedName>
</protein>
<dbReference type="OrthoDB" id="2329734at2759"/>
<feature type="compositionally biased region" description="Low complexity" evidence="1">
    <location>
        <begin position="199"/>
        <end position="212"/>
    </location>
</feature>
<feature type="region of interest" description="Disordered" evidence="1">
    <location>
        <begin position="193"/>
        <end position="225"/>
    </location>
</feature>
<gene>
    <name evidence="2" type="ORF">PSON_ATCC_30995.1.T1330083</name>
</gene>
<dbReference type="GO" id="GO:0007034">
    <property type="term" value="P:vacuolar transport"/>
    <property type="evidence" value="ECO:0007669"/>
    <property type="project" value="InterPro"/>
</dbReference>
<dbReference type="EMBL" id="CAJJDN010000133">
    <property type="protein sequence ID" value="CAD8121613.1"/>
    <property type="molecule type" value="Genomic_DNA"/>
</dbReference>
<dbReference type="PANTHER" id="PTHR10476">
    <property type="entry name" value="CHARGED MULTIVESICULAR BODY PROTEIN"/>
    <property type="match status" value="1"/>
</dbReference>
<accession>A0A8S1R2Q3</accession>
<dbReference type="AlphaFoldDB" id="A0A8S1R2Q3"/>
<feature type="compositionally biased region" description="Basic and acidic residues" evidence="1">
    <location>
        <begin position="23"/>
        <end position="42"/>
    </location>
</feature>
<comment type="caution">
    <text evidence="2">The sequence shown here is derived from an EMBL/GenBank/DDBJ whole genome shotgun (WGS) entry which is preliminary data.</text>
</comment>
<evidence type="ECO:0000313" key="3">
    <source>
        <dbReference type="Proteomes" id="UP000692954"/>
    </source>
</evidence>
<reference evidence="2" key="1">
    <citation type="submission" date="2021-01" db="EMBL/GenBank/DDBJ databases">
        <authorList>
            <consortium name="Genoscope - CEA"/>
            <person name="William W."/>
        </authorList>
    </citation>
    <scope>NUCLEOTIDE SEQUENCE</scope>
</reference>
<dbReference type="Proteomes" id="UP000692954">
    <property type="component" value="Unassembled WGS sequence"/>
</dbReference>
<proteinExistence type="predicted"/>
<dbReference type="InterPro" id="IPR005024">
    <property type="entry name" value="Snf7_fam"/>
</dbReference>
<dbReference type="Pfam" id="PF03357">
    <property type="entry name" value="Snf7"/>
    <property type="match status" value="1"/>
</dbReference>
<evidence type="ECO:0000256" key="1">
    <source>
        <dbReference type="SAM" id="MobiDB-lite"/>
    </source>
</evidence>
<sequence>MNFFGSKKAPAPQPAEKNLQSMSKDELRDKQRSMNKELQREMREIERQNFQIDQARKKAEDLLQKEIKKGDKADKFIKQTYAKQVIQCQKQKERNALNKGKIQNIIYGIDNMFANIKMAQAMGTISNVMKDINKLMNVKEIQATMQDLQKDMIKMGIVQEQMDDAMENMNDDVDLGEMQQQADDLIYQMEAQQAGPNKQLPQQQKIQQQEANQDLDDFEKKLQQL</sequence>
<organism evidence="2 3">
    <name type="scientific">Paramecium sonneborni</name>
    <dbReference type="NCBI Taxonomy" id="65129"/>
    <lineage>
        <taxon>Eukaryota</taxon>
        <taxon>Sar</taxon>
        <taxon>Alveolata</taxon>
        <taxon>Ciliophora</taxon>
        <taxon>Intramacronucleata</taxon>
        <taxon>Oligohymenophorea</taxon>
        <taxon>Peniculida</taxon>
        <taxon>Parameciidae</taxon>
        <taxon>Paramecium</taxon>
    </lineage>
</organism>